<dbReference type="EMBL" id="CP003597">
    <property type="protein sequence ID" value="AFY89707.1"/>
    <property type="molecule type" value="Genomic_DNA"/>
</dbReference>
<dbReference type="PATRIC" id="fig|251229.3.peg.5033"/>
<dbReference type="Gene3D" id="2.30.30.110">
    <property type="match status" value="1"/>
</dbReference>
<dbReference type="GO" id="GO:0003677">
    <property type="term" value="F:DNA binding"/>
    <property type="evidence" value="ECO:0007669"/>
    <property type="project" value="InterPro"/>
</dbReference>
<reference evidence="3 4" key="1">
    <citation type="submission" date="2012-06" db="EMBL/GenBank/DDBJ databases">
        <title>Finished chromosome of genome of Chroococcidiopsis thermalis PCC 7203.</title>
        <authorList>
            <consortium name="US DOE Joint Genome Institute"/>
            <person name="Gugger M."/>
            <person name="Coursin T."/>
            <person name="Rippka R."/>
            <person name="Tandeau De Marsac N."/>
            <person name="Huntemann M."/>
            <person name="Wei C.-L."/>
            <person name="Han J."/>
            <person name="Detter J.C."/>
            <person name="Han C."/>
            <person name="Tapia R."/>
            <person name="Davenport K."/>
            <person name="Daligault H."/>
            <person name="Erkkila T."/>
            <person name="Gu W."/>
            <person name="Munk A.C.C."/>
            <person name="Teshima H."/>
            <person name="Xu Y."/>
            <person name="Chain P."/>
            <person name="Chen A."/>
            <person name="Krypides N."/>
            <person name="Mavromatis K."/>
            <person name="Markowitz V."/>
            <person name="Szeto E."/>
            <person name="Ivanova N."/>
            <person name="Mikhailova N."/>
            <person name="Ovchinnikova G."/>
            <person name="Pagani I."/>
            <person name="Pati A."/>
            <person name="Goodwin L."/>
            <person name="Peters L."/>
            <person name="Pitluck S."/>
            <person name="Woyke T."/>
            <person name="Kerfeld C."/>
        </authorList>
    </citation>
    <scope>NUCLEOTIDE SEQUENCE [LARGE SCALE GENOMIC DNA]</scope>
    <source>
        <strain evidence="3 4">PCC 7203</strain>
    </source>
</reference>
<dbReference type="InterPro" id="IPR011067">
    <property type="entry name" value="Plasmid_toxin/cell-grow_inhib"/>
</dbReference>
<gene>
    <name evidence="3" type="ORF">Chro_4311</name>
</gene>
<comment type="similarity">
    <text evidence="1">Belongs to the PemK/MazF family.</text>
</comment>
<proteinExistence type="inferred from homology"/>
<dbReference type="Pfam" id="PF02452">
    <property type="entry name" value="PemK_toxin"/>
    <property type="match status" value="1"/>
</dbReference>
<dbReference type="OrthoDB" id="129822at2"/>
<dbReference type="KEGG" id="cthe:Chro_4311"/>
<sequence>MSLVKGDIVLAPFPFTDLQQTKLRPAVVIWADSSNQDVTLCFISSQNLSNLGVGEFVIDSSDSEFADTGLKVNSKVRVTRIVTLERRLITRRLGKLGTNQIQQLNAVMIQAFQL</sequence>
<evidence type="ECO:0000313" key="3">
    <source>
        <dbReference type="EMBL" id="AFY89707.1"/>
    </source>
</evidence>
<evidence type="ECO:0000313" key="4">
    <source>
        <dbReference type="Proteomes" id="UP000010384"/>
    </source>
</evidence>
<protein>
    <recommendedName>
        <fullName evidence="5">Transcriptional modulator of MazE/toxin, MazF</fullName>
    </recommendedName>
</protein>
<dbReference type="Proteomes" id="UP000010384">
    <property type="component" value="Chromosome"/>
</dbReference>
<dbReference type="InterPro" id="IPR003477">
    <property type="entry name" value="PemK-like"/>
</dbReference>
<dbReference type="STRING" id="251229.Chro_4311"/>
<dbReference type="HOGENOM" id="CLU_121823_6_1_3"/>
<keyword evidence="2" id="KW-1277">Toxin-antitoxin system</keyword>
<organism evidence="3 4">
    <name type="scientific">Chroococcidiopsis thermalis (strain PCC 7203)</name>
    <dbReference type="NCBI Taxonomy" id="251229"/>
    <lineage>
        <taxon>Bacteria</taxon>
        <taxon>Bacillati</taxon>
        <taxon>Cyanobacteriota</taxon>
        <taxon>Cyanophyceae</taxon>
        <taxon>Chroococcidiopsidales</taxon>
        <taxon>Chroococcidiopsidaceae</taxon>
        <taxon>Chroococcidiopsis</taxon>
    </lineage>
</organism>
<evidence type="ECO:0008006" key="5">
    <source>
        <dbReference type="Google" id="ProtNLM"/>
    </source>
</evidence>
<dbReference type="eggNOG" id="COG2337">
    <property type="taxonomic scope" value="Bacteria"/>
</dbReference>
<keyword evidence="4" id="KW-1185">Reference proteome</keyword>
<dbReference type="RefSeq" id="WP_015156247.1">
    <property type="nucleotide sequence ID" value="NC_019695.1"/>
</dbReference>
<dbReference type="InParanoid" id="K9U3N6"/>
<dbReference type="AlphaFoldDB" id="K9U3N6"/>
<accession>K9U3N6</accession>
<name>K9U3N6_CHRTP</name>
<evidence type="ECO:0000256" key="2">
    <source>
        <dbReference type="ARBA" id="ARBA00022649"/>
    </source>
</evidence>
<evidence type="ECO:0000256" key="1">
    <source>
        <dbReference type="ARBA" id="ARBA00007521"/>
    </source>
</evidence>
<dbReference type="SUPFAM" id="SSF50118">
    <property type="entry name" value="Cell growth inhibitor/plasmid maintenance toxic component"/>
    <property type="match status" value="1"/>
</dbReference>